<sequence>MLTKEMNNERTQKGIKLPLYAAILGLVVLALIIIVVVFHNLSSDRSPKMTGSSSKKLVSIDDQIGKWAETYTAGNTTWSTNIVIKKDGTYVRHDTAGEDNLLVNQGLELAETSGKITKGKVEVSSKPFANVKYVYEIPNNGVSNESSATDKSTAVKPVVYFKLTNASVSTNQGDGRVKVEENHDVTYLFGIEGTYEYSYSIARGSTNERALVSNSGEMVFNRYKLSQNFDMPVKELVMPDCRDLTESETADKIQNVLPYHRNFLFYDQEGKQSNAETAGDLPLDYVYNLTTQKRVNAGESFLSTDVLAIYTAKKPLVKMNLSEIAQGNYESIQGTWLNESGNTIIVSGNTMSISDFTATKNAMSAKVDGLSIDIPSLNDSATGAPKKTSGQSTDDKAKDFNPFAGQAEYDKNLKVSESVQTAGVLEFGTTLVSSGIYFGFAPENVSVISGGADVTDDTKARIFVNGGQNGVVFSKPYYLQGE</sequence>
<evidence type="ECO:0000313" key="4">
    <source>
        <dbReference type="Proteomes" id="UP000015854"/>
    </source>
</evidence>
<comment type="caution">
    <text evidence="3">The sequence shown here is derived from an EMBL/GenBank/DDBJ whole genome shotgun (WGS) entry which is preliminary data.</text>
</comment>
<dbReference type="InterPro" id="IPR046254">
    <property type="entry name" value="DUF6287"/>
</dbReference>
<dbReference type="Pfam" id="PF19804">
    <property type="entry name" value="DUF6287"/>
    <property type="match status" value="1"/>
</dbReference>
<keyword evidence="1" id="KW-1133">Transmembrane helix</keyword>
<dbReference type="EMBL" id="ATBB01000488">
    <property type="protein sequence ID" value="EQC55019.1"/>
    <property type="molecule type" value="Genomic_DNA"/>
</dbReference>
<reference evidence="3 4" key="1">
    <citation type="journal article" date="2013" name="ISME J.">
        <title>Multifactorial diversity sustains microbial community stability.</title>
        <authorList>
            <person name="Erkus O."/>
            <person name="de Jager V.C."/>
            <person name="Spus M."/>
            <person name="van Alen-Boerrigter I.J."/>
            <person name="van Rijswijck I.M."/>
            <person name="Hazelwood L."/>
            <person name="Janssen P.W."/>
            <person name="van Hijum S.A."/>
            <person name="Kleerebezem M."/>
            <person name="Smid E.J."/>
        </authorList>
    </citation>
    <scope>NUCLEOTIDE SEQUENCE [LARGE SCALE GENOMIC DNA]</scope>
    <source>
        <strain evidence="3 4">TIFN6</strain>
    </source>
</reference>
<proteinExistence type="predicted"/>
<name>T0TC95_LACLC</name>
<organism evidence="3 4">
    <name type="scientific">Lactococcus cremoris subsp. cremoris TIFN6</name>
    <dbReference type="NCBI Taxonomy" id="1234876"/>
    <lineage>
        <taxon>Bacteria</taxon>
        <taxon>Bacillati</taxon>
        <taxon>Bacillota</taxon>
        <taxon>Bacilli</taxon>
        <taxon>Lactobacillales</taxon>
        <taxon>Streptococcaceae</taxon>
        <taxon>Lactococcus</taxon>
        <taxon>Lactococcus cremoris subsp. cremoris</taxon>
    </lineage>
</organism>
<keyword evidence="1" id="KW-0812">Transmembrane</keyword>
<evidence type="ECO:0000313" key="3">
    <source>
        <dbReference type="EMBL" id="EQC55019.1"/>
    </source>
</evidence>
<gene>
    <name evidence="3" type="ORF">LLT6_00725</name>
</gene>
<accession>T0TC95</accession>
<evidence type="ECO:0000259" key="2">
    <source>
        <dbReference type="Pfam" id="PF19804"/>
    </source>
</evidence>
<protein>
    <recommendedName>
        <fullName evidence="2">DUF6287 domain-containing protein</fullName>
    </recommendedName>
</protein>
<dbReference type="PATRIC" id="fig|1234876.3.peg.1997"/>
<keyword evidence="1" id="KW-0472">Membrane</keyword>
<feature type="domain" description="DUF6287" evidence="2">
    <location>
        <begin position="319"/>
        <end position="349"/>
    </location>
</feature>
<dbReference type="Proteomes" id="UP000015854">
    <property type="component" value="Unassembled WGS sequence"/>
</dbReference>
<feature type="transmembrane region" description="Helical" evidence="1">
    <location>
        <begin position="20"/>
        <end position="41"/>
    </location>
</feature>
<dbReference type="AlphaFoldDB" id="T0TC95"/>
<evidence type="ECO:0000256" key="1">
    <source>
        <dbReference type="SAM" id="Phobius"/>
    </source>
</evidence>